<dbReference type="GO" id="GO:0006260">
    <property type="term" value="P:DNA replication"/>
    <property type="evidence" value="ECO:0007669"/>
    <property type="project" value="UniProtKB-KW"/>
</dbReference>
<evidence type="ECO:0000259" key="9">
    <source>
        <dbReference type="Pfam" id="PF17657"/>
    </source>
</evidence>
<dbReference type="NCBIfam" id="TIGR00594">
    <property type="entry name" value="polc"/>
    <property type="match status" value="1"/>
</dbReference>
<evidence type="ECO:0000313" key="11">
    <source>
        <dbReference type="Proteomes" id="UP000807850"/>
    </source>
</evidence>
<organism evidence="10 11">
    <name type="scientific">Eiseniibacteriota bacterium</name>
    <dbReference type="NCBI Taxonomy" id="2212470"/>
    <lineage>
        <taxon>Bacteria</taxon>
        <taxon>Candidatus Eiseniibacteriota</taxon>
    </lineage>
</organism>
<gene>
    <name evidence="10" type="ORF">HY076_06960</name>
</gene>
<dbReference type="InterPro" id="IPR011708">
    <property type="entry name" value="DNA_pol3_alpha_NTPase_dom"/>
</dbReference>
<proteinExistence type="predicted"/>
<dbReference type="PANTHER" id="PTHR32294">
    <property type="entry name" value="DNA POLYMERASE III SUBUNIT ALPHA"/>
    <property type="match status" value="1"/>
</dbReference>
<feature type="domain" description="DNA polymerase III alpha subunit finger" evidence="9">
    <location>
        <begin position="360"/>
        <end position="523"/>
    </location>
</feature>
<evidence type="ECO:0000256" key="6">
    <source>
        <dbReference type="ARBA" id="ARBA00049244"/>
    </source>
</evidence>
<evidence type="ECO:0000259" key="8">
    <source>
        <dbReference type="Pfam" id="PF14579"/>
    </source>
</evidence>
<evidence type="ECO:0000256" key="1">
    <source>
        <dbReference type="ARBA" id="ARBA00012417"/>
    </source>
</evidence>
<evidence type="ECO:0000313" key="10">
    <source>
        <dbReference type="EMBL" id="MBI3539995.1"/>
    </source>
</evidence>
<keyword evidence="4" id="KW-0235">DNA replication</keyword>
<dbReference type="Pfam" id="PF14579">
    <property type="entry name" value="HHH_6"/>
    <property type="match status" value="1"/>
</dbReference>
<dbReference type="InterPro" id="IPR004805">
    <property type="entry name" value="DnaE2/DnaE/PolC"/>
</dbReference>
<evidence type="ECO:0000256" key="4">
    <source>
        <dbReference type="ARBA" id="ARBA00022705"/>
    </source>
</evidence>
<dbReference type="Pfam" id="PF07733">
    <property type="entry name" value="DNA_pol3_alpha"/>
    <property type="match status" value="1"/>
</dbReference>
<dbReference type="InterPro" id="IPR029460">
    <property type="entry name" value="DNAPol_HHH"/>
</dbReference>
<evidence type="ECO:0000259" key="7">
    <source>
        <dbReference type="Pfam" id="PF07733"/>
    </source>
</evidence>
<sequence length="879" mass="93933">RLAPDACAAREAWLAAPAEWARRVRAVCAGGGAPEAAELALANNAALAERCRLELERPAFGGGPRPIFPRAPLRAPGGAGSGETGPGYLMRLGRAGLARRYGAGATCRGPGPVTRALQRRAIARLREELGIIERLGFSDYFLLVADIVEFARARGIPTVGRGSGAGSIVAYALGITNVDPLRYGLYFERFLHPERRDCPDLDIDLCWRRRDEVIAHVYDTYGAEQVAMISTHATLGARSAFRETAKALGVSNARVNALAKCVPRAIDGDYLETLLAEPAARGVDWREPPLPEALRLARALDGAPRHLSIHCGGVVIGDRPLTTYVPLERAAKGIVVTQFEMRAIEAIGLVKMDLLGNRALTTIGECVELVARHRGIAVDLERLPDPEPAAAARIEVGDTLNCFQLESPAMRHLLRMLRARTLDQTIAAVALVRPGPAESGMKEAFCRRERGAEPARFLHPRLAPLLAATHGVMLYEEDVMTVAAALMRAPLADGDLLRRAIGAARGDEAFRTLERSFVARAVASSRDGDRVDEATARAVWRELTRFAAYAFCKAHAAGYGTLAYQSASLKARFPAEYAVGVLNHHAGMYATWVHVEDLRRNGVTFLAPCVQRSAWESTYADAGRDTLARGTLASASGCGSLHPVAAPPSLAAPLLGRTPSERVPPGVVMRVGRTPSECVPPGDAIVRVGAVRVGLGRVAGLAAATGARIVAARAARPFRTLADFADRARPSLDEIETLILAGALDWTARTRPSLLLEARAGARAWTARTAGGGALIDSEPVATVPVPEIAEFDLAARVAGETRATGLWFSGHPLDVLADRSLLAGAVPAAEVERHAGRRIVVAGMPCAYRRVETRQGGQMLFMTLADRTGLVECVLFPD</sequence>
<accession>A0A9D6LAH3</accession>
<reference evidence="10" key="1">
    <citation type="submission" date="2020-07" db="EMBL/GenBank/DDBJ databases">
        <title>Huge and variable diversity of episymbiotic CPR bacteria and DPANN archaea in groundwater ecosystems.</title>
        <authorList>
            <person name="He C.Y."/>
            <person name="Keren R."/>
            <person name="Whittaker M."/>
            <person name="Farag I.F."/>
            <person name="Doudna J."/>
            <person name="Cate J.H.D."/>
            <person name="Banfield J.F."/>
        </authorList>
    </citation>
    <scope>NUCLEOTIDE SEQUENCE</scope>
    <source>
        <strain evidence="10">NC_groundwater_928_Pr1_S-0.2um_72_17</strain>
    </source>
</reference>
<dbReference type="Proteomes" id="UP000807850">
    <property type="component" value="Unassembled WGS sequence"/>
</dbReference>
<comment type="catalytic activity">
    <reaction evidence="6">
        <text>DNA(n) + a 2'-deoxyribonucleoside 5'-triphosphate = DNA(n+1) + diphosphate</text>
        <dbReference type="Rhea" id="RHEA:22508"/>
        <dbReference type="Rhea" id="RHEA-COMP:17339"/>
        <dbReference type="Rhea" id="RHEA-COMP:17340"/>
        <dbReference type="ChEBI" id="CHEBI:33019"/>
        <dbReference type="ChEBI" id="CHEBI:61560"/>
        <dbReference type="ChEBI" id="CHEBI:173112"/>
        <dbReference type="EC" id="2.7.7.7"/>
    </reaction>
</comment>
<feature type="domain" description="Bacterial DNA polymerase III alpha subunit NTPase" evidence="7">
    <location>
        <begin position="88"/>
        <end position="356"/>
    </location>
</feature>
<evidence type="ECO:0000256" key="2">
    <source>
        <dbReference type="ARBA" id="ARBA00022679"/>
    </source>
</evidence>
<keyword evidence="5" id="KW-0239">DNA-directed DNA polymerase</keyword>
<dbReference type="InterPro" id="IPR040982">
    <property type="entry name" value="DNA_pol3_finger"/>
</dbReference>
<dbReference type="GO" id="GO:0003887">
    <property type="term" value="F:DNA-directed DNA polymerase activity"/>
    <property type="evidence" value="ECO:0007669"/>
    <property type="project" value="UniProtKB-KW"/>
</dbReference>
<feature type="non-terminal residue" evidence="10">
    <location>
        <position position="879"/>
    </location>
</feature>
<dbReference type="EC" id="2.7.7.7" evidence="1"/>
<dbReference type="EMBL" id="JACQAY010000227">
    <property type="protein sequence ID" value="MBI3539995.1"/>
    <property type="molecule type" value="Genomic_DNA"/>
</dbReference>
<dbReference type="Gene3D" id="1.10.10.1600">
    <property type="entry name" value="Bacterial DNA polymerase III alpha subunit, thumb domain"/>
    <property type="match status" value="1"/>
</dbReference>
<comment type="caution">
    <text evidence="10">The sequence shown here is derived from an EMBL/GenBank/DDBJ whole genome shotgun (WGS) entry which is preliminary data.</text>
</comment>
<dbReference type="AlphaFoldDB" id="A0A9D6LAH3"/>
<keyword evidence="3" id="KW-0548">Nucleotidyltransferase</keyword>
<dbReference type="GO" id="GO:0008408">
    <property type="term" value="F:3'-5' exonuclease activity"/>
    <property type="evidence" value="ECO:0007669"/>
    <property type="project" value="InterPro"/>
</dbReference>
<name>A0A9D6LAH3_UNCEI</name>
<keyword evidence="2" id="KW-0808">Transferase</keyword>
<feature type="non-terminal residue" evidence="10">
    <location>
        <position position="1"/>
    </location>
</feature>
<dbReference type="Pfam" id="PF17657">
    <property type="entry name" value="DNA_pol3_finger"/>
    <property type="match status" value="1"/>
</dbReference>
<evidence type="ECO:0000256" key="3">
    <source>
        <dbReference type="ARBA" id="ARBA00022695"/>
    </source>
</evidence>
<dbReference type="InterPro" id="IPR041931">
    <property type="entry name" value="DNA_pol3_alpha_thumb_dom"/>
</dbReference>
<protein>
    <recommendedName>
        <fullName evidence="1">DNA-directed DNA polymerase</fullName>
        <ecNumber evidence="1">2.7.7.7</ecNumber>
    </recommendedName>
</protein>
<feature type="domain" description="DNA polymerase helix-hairpin-helix motif" evidence="8">
    <location>
        <begin position="686"/>
        <end position="752"/>
    </location>
</feature>
<dbReference type="CDD" id="cd04485">
    <property type="entry name" value="DnaE_OBF"/>
    <property type="match status" value="1"/>
</dbReference>
<evidence type="ECO:0000256" key="5">
    <source>
        <dbReference type="ARBA" id="ARBA00022932"/>
    </source>
</evidence>